<dbReference type="AlphaFoldDB" id="A0AAW6K6K1"/>
<proteinExistence type="predicted"/>
<dbReference type="NCBIfam" id="TIGR03187">
    <property type="entry name" value="DGQHR"/>
    <property type="match status" value="1"/>
</dbReference>
<evidence type="ECO:0000313" key="1">
    <source>
        <dbReference type="EMBL" id="MDE1451112.1"/>
    </source>
</evidence>
<organism evidence="1 2">
    <name type="scientific">Bacillus paralicheniformis</name>
    <dbReference type="NCBI Taxonomy" id="1648923"/>
    <lineage>
        <taxon>Bacteria</taxon>
        <taxon>Bacillati</taxon>
        <taxon>Bacillota</taxon>
        <taxon>Bacilli</taxon>
        <taxon>Bacillales</taxon>
        <taxon>Bacillaceae</taxon>
        <taxon>Bacillus</taxon>
    </lineage>
</organism>
<dbReference type="RefSeq" id="WP_145645397.1">
    <property type="nucleotide sequence ID" value="NZ_JARAFO010000003.1"/>
</dbReference>
<dbReference type="InterPro" id="IPR017601">
    <property type="entry name" value="DGQHR-contain_dom"/>
</dbReference>
<dbReference type="CDD" id="cd16414">
    <property type="entry name" value="dndB_like"/>
    <property type="match status" value="1"/>
</dbReference>
<comment type="caution">
    <text evidence="1">The sequence shown here is derived from an EMBL/GenBank/DDBJ whole genome shotgun (WGS) entry which is preliminary data.</text>
</comment>
<dbReference type="EMBL" id="JARAFO010000003">
    <property type="protein sequence ID" value="MDE1451112.1"/>
    <property type="molecule type" value="Genomic_DNA"/>
</dbReference>
<dbReference type="Proteomes" id="UP001216709">
    <property type="component" value="Unassembled WGS sequence"/>
</dbReference>
<dbReference type="InterPro" id="IPR017642">
    <property type="entry name" value="DNA_S_mod_DndB"/>
</dbReference>
<dbReference type="Pfam" id="PF14072">
    <property type="entry name" value="DndB"/>
    <property type="match status" value="1"/>
</dbReference>
<accession>A0AAW6K6K1</accession>
<evidence type="ECO:0000313" key="2">
    <source>
        <dbReference type="Proteomes" id="UP001216709"/>
    </source>
</evidence>
<gene>
    <name evidence="1" type="ORF">PVN32_02855</name>
</gene>
<protein>
    <submittedName>
        <fullName evidence="1">DNA sulfur modification protein DndB</fullName>
    </submittedName>
</protein>
<reference evidence="1" key="1">
    <citation type="submission" date="2022-12" db="EMBL/GenBank/DDBJ databases">
        <title>Draft Genome Sequences of Bacillus licheniformis and Bacillus paralicheniformis strains isolated from Irish skim milk powders.</title>
        <authorList>
            <person name="Lourenco A."/>
            <person name="Li F."/>
            <person name="Geraldine D."/>
            <person name="Tobin J.T."/>
            <person name="Butler F."/>
            <person name="Jordan K."/>
            <person name="Obrien T."/>
        </authorList>
    </citation>
    <scope>NUCLEOTIDE SEQUENCE</scope>
    <source>
        <strain evidence="1">3370</strain>
    </source>
</reference>
<sequence>MENKVITRFKGQKCNQFGREVLLTQLPYFYLESIFEVDEHVQRSLDTRKRNEISDFILNTVETEDLHFSSFVFSARNQLRKVNDGWEVNPGTSLYILDGQHRSKGLGLAIKKLEVQLASPLLNQKEVKSIEQKIQKLKHFQVSMQIYLDLDEKSERQLFADINTERREPHSGLIVRYDQRDTYAKVTRELTEELKDLFEIEENKSRITKYDSALTTMVTIRKCLIAMFEGALQEKEINKNAPVFGDQIKSISSAFLKKWLEIFPERMNNREIYCCGIPGIQISLAFTVFRLTRVRKISHLEAISLLGGLAQKCSWRHDDSLFSDFFDKEKKRLIGCSNVTAINKLANIFLGKI</sequence>
<name>A0AAW6K6K1_9BACI</name>